<dbReference type="Proteomes" id="UP000594262">
    <property type="component" value="Unplaced"/>
</dbReference>
<feature type="domain" description="SWIM-type" evidence="3">
    <location>
        <begin position="238"/>
        <end position="275"/>
    </location>
</feature>
<dbReference type="SMART" id="SM00513">
    <property type="entry name" value="SAP"/>
    <property type="match status" value="1"/>
</dbReference>
<evidence type="ECO:0000313" key="4">
    <source>
        <dbReference type="EnsemblMetazoa" id="CLYHEMP022564.1"/>
    </source>
</evidence>
<organism evidence="4 5">
    <name type="scientific">Clytia hemisphaerica</name>
    <dbReference type="NCBI Taxonomy" id="252671"/>
    <lineage>
        <taxon>Eukaryota</taxon>
        <taxon>Metazoa</taxon>
        <taxon>Cnidaria</taxon>
        <taxon>Hydrozoa</taxon>
        <taxon>Hydroidolina</taxon>
        <taxon>Leptothecata</taxon>
        <taxon>Obeliida</taxon>
        <taxon>Clytiidae</taxon>
        <taxon>Clytia</taxon>
    </lineage>
</organism>
<feature type="compositionally biased region" description="Basic and acidic residues" evidence="2">
    <location>
        <begin position="301"/>
        <end position="312"/>
    </location>
</feature>
<dbReference type="GO" id="GO:0008270">
    <property type="term" value="F:zinc ion binding"/>
    <property type="evidence" value="ECO:0007669"/>
    <property type="project" value="UniProtKB-KW"/>
</dbReference>
<dbReference type="InterPro" id="IPR003034">
    <property type="entry name" value="SAP_dom"/>
</dbReference>
<proteinExistence type="predicted"/>
<dbReference type="PANTHER" id="PTHR46609">
    <property type="entry name" value="EXONUCLEASE, PHAGE-TYPE/RECB, C-TERMINAL DOMAIN-CONTAINING PROTEIN"/>
    <property type="match status" value="1"/>
</dbReference>
<dbReference type="OrthoDB" id="5985701at2759"/>
<sequence>MANSQEKTAVNYSILEETDVPGAKLNKPPESCIVEELKRWLECHSLKKSGKKNVLIQRVRDALPMNLPINPSVDGGKWYVIKAKKTNTAPVASSTSADAVPSTSVDAVHSTSAEAVPSTTSADPAVPSSPTSNHLPSDGWKVFPSRNIPKNFNYGHVYYYMVESIGTAADIVDNDSDSEDDLYSTCDTVTAKPLKKGRNLLKSGFVSNTQDNFNELKQEYYIQSHVHHSMKNEDPLNVSVIVSNVSGYVKFSKCDCRASAIGRCCHVAALLLKLSDTSSENNIVIQPSTSEPCTWNKGKKREKEPKKLHEAEYSSSKRRRPSELYNFDPGPESMRKVSSESTKEFIVSMQSDSKPSMWESLLPLRYENFKLEQADIEVYCNLTLYFIENIERENSEFLKYKTFGEIPGTDDQADSFQWHRQRRLRITASTCKTAVTLGGNLSEYDSFHPHFSFISKKLWFPSNYTSIYMQYGVEYEKIALKEYGEKRNASVALSGLWINKKYAHLAASPDGLLINDGKIQGILEVKCLKILKLHTVSDIVNEECPKAEVARQCFKLSDGKLVLKKCHMYYYQIQLQLLITETDFCDFILYCYKGPSHVERILPDLELQQKIITNTRLFWEKVYIPEYFLMRVPRDLLPLVVE</sequence>
<protein>
    <recommendedName>
        <fullName evidence="3">SWIM-type domain-containing protein</fullName>
    </recommendedName>
</protein>
<evidence type="ECO:0000313" key="5">
    <source>
        <dbReference type="Proteomes" id="UP000594262"/>
    </source>
</evidence>
<evidence type="ECO:0000256" key="2">
    <source>
        <dbReference type="SAM" id="MobiDB-lite"/>
    </source>
</evidence>
<dbReference type="GO" id="GO:0006281">
    <property type="term" value="P:DNA repair"/>
    <property type="evidence" value="ECO:0007669"/>
    <property type="project" value="UniProtKB-ARBA"/>
</dbReference>
<feature type="compositionally biased region" description="Polar residues" evidence="2">
    <location>
        <begin position="90"/>
        <end position="135"/>
    </location>
</feature>
<dbReference type="InterPro" id="IPR011335">
    <property type="entry name" value="Restrct_endonuc-II-like"/>
</dbReference>
<feature type="region of interest" description="Disordered" evidence="2">
    <location>
        <begin position="294"/>
        <end position="334"/>
    </location>
</feature>
<dbReference type="SUPFAM" id="SSF68906">
    <property type="entry name" value="SAP domain"/>
    <property type="match status" value="1"/>
</dbReference>
<feature type="region of interest" description="Disordered" evidence="2">
    <location>
        <begin position="90"/>
        <end position="140"/>
    </location>
</feature>
<evidence type="ECO:0000259" key="3">
    <source>
        <dbReference type="PROSITE" id="PS50966"/>
    </source>
</evidence>
<dbReference type="CDD" id="cd22343">
    <property type="entry name" value="PDDEXK_lambda_exonuclease-like"/>
    <property type="match status" value="1"/>
</dbReference>
<dbReference type="PROSITE" id="PS50966">
    <property type="entry name" value="ZF_SWIM"/>
    <property type="match status" value="1"/>
</dbReference>
<dbReference type="Gene3D" id="3.90.320.10">
    <property type="match status" value="1"/>
</dbReference>
<dbReference type="InterPro" id="IPR019080">
    <property type="entry name" value="YqaJ_viral_recombinase"/>
</dbReference>
<dbReference type="Pfam" id="PF09588">
    <property type="entry name" value="YqaJ"/>
    <property type="match status" value="1"/>
</dbReference>
<evidence type="ECO:0000256" key="1">
    <source>
        <dbReference type="PROSITE-ProRule" id="PRU00325"/>
    </source>
</evidence>
<dbReference type="InterPro" id="IPR007527">
    <property type="entry name" value="Znf_SWIM"/>
</dbReference>
<dbReference type="EnsemblMetazoa" id="CLYHEMT022564.1">
    <property type="protein sequence ID" value="CLYHEMP022564.1"/>
    <property type="gene ID" value="CLYHEMG022564"/>
</dbReference>
<dbReference type="AlphaFoldDB" id="A0A7M5XGE6"/>
<dbReference type="PANTHER" id="PTHR46609:SF8">
    <property type="entry name" value="YQAJ VIRAL RECOMBINASE DOMAIN-CONTAINING PROTEIN"/>
    <property type="match status" value="1"/>
</dbReference>
<keyword evidence="1" id="KW-0479">Metal-binding</keyword>
<accession>A0A7M5XGE6</accession>
<keyword evidence="1" id="KW-0862">Zinc</keyword>
<name>A0A7M5XGE6_9CNID</name>
<keyword evidence="1" id="KW-0863">Zinc-finger</keyword>
<keyword evidence="5" id="KW-1185">Reference proteome</keyword>
<reference evidence="4" key="1">
    <citation type="submission" date="2021-01" db="UniProtKB">
        <authorList>
            <consortium name="EnsemblMetazoa"/>
        </authorList>
    </citation>
    <scope>IDENTIFICATION</scope>
</reference>
<dbReference type="InterPro" id="IPR011604">
    <property type="entry name" value="PDDEXK-like_dom_sf"/>
</dbReference>
<dbReference type="InterPro" id="IPR051703">
    <property type="entry name" value="NF-kappa-B_Signaling_Reg"/>
</dbReference>
<dbReference type="Pfam" id="PF02037">
    <property type="entry name" value="SAP"/>
    <property type="match status" value="1"/>
</dbReference>
<dbReference type="InterPro" id="IPR036361">
    <property type="entry name" value="SAP_dom_sf"/>
</dbReference>
<dbReference type="SUPFAM" id="SSF52980">
    <property type="entry name" value="Restriction endonuclease-like"/>
    <property type="match status" value="1"/>
</dbReference>